<sequence length="69" mass="8243">MGYRRQRIPHIWREALSFASTRLCNGEFIAYTVMKRPVYKLVGDKLDKTSERLQPRDPVILHPDQGWHY</sequence>
<gene>
    <name evidence="1" type="ORF">HNP81_002489</name>
</gene>
<protein>
    <submittedName>
        <fullName evidence="1">Transposase InsO family protein</fullName>
    </submittedName>
</protein>
<comment type="caution">
    <text evidence="1">The sequence shown here is derived from an EMBL/GenBank/DDBJ whole genome shotgun (WGS) entry which is preliminary data.</text>
</comment>
<accession>A0ABR6CQ97</accession>
<proteinExistence type="predicted"/>
<reference evidence="1 2" key="1">
    <citation type="submission" date="2020-08" db="EMBL/GenBank/DDBJ databases">
        <title>Genomic Encyclopedia of Type Strains, Phase IV (KMG-IV): sequencing the most valuable type-strain genomes for metagenomic binning, comparative biology and taxonomic classification.</title>
        <authorList>
            <person name="Goeker M."/>
        </authorList>
    </citation>
    <scope>NUCLEOTIDE SEQUENCE [LARGE SCALE GENOMIC DNA]</scope>
    <source>
        <strain evidence="1 2">DSM 105481</strain>
    </source>
</reference>
<name>A0ABR6CQ97_9BACI</name>
<dbReference type="Proteomes" id="UP000626697">
    <property type="component" value="Unassembled WGS sequence"/>
</dbReference>
<keyword evidence="2" id="KW-1185">Reference proteome</keyword>
<organism evidence="1 2">
    <name type="scientific">Peribacillus huizhouensis</name>
    <dbReference type="NCBI Taxonomy" id="1501239"/>
    <lineage>
        <taxon>Bacteria</taxon>
        <taxon>Bacillati</taxon>
        <taxon>Bacillota</taxon>
        <taxon>Bacilli</taxon>
        <taxon>Bacillales</taxon>
        <taxon>Bacillaceae</taxon>
        <taxon>Peribacillus</taxon>
    </lineage>
</organism>
<evidence type="ECO:0000313" key="1">
    <source>
        <dbReference type="EMBL" id="MBA9027199.1"/>
    </source>
</evidence>
<dbReference type="EMBL" id="JACJHX010000006">
    <property type="protein sequence ID" value="MBA9027199.1"/>
    <property type="molecule type" value="Genomic_DNA"/>
</dbReference>
<dbReference type="RefSeq" id="WP_182502771.1">
    <property type="nucleotide sequence ID" value="NZ_JACJHX010000006.1"/>
</dbReference>
<evidence type="ECO:0000313" key="2">
    <source>
        <dbReference type="Proteomes" id="UP000626697"/>
    </source>
</evidence>